<accession>A0A2V1DHG7</accession>
<dbReference type="AlphaFoldDB" id="A0A2V1DHG7"/>
<evidence type="ECO:0000256" key="1">
    <source>
        <dbReference type="SAM" id="MobiDB-lite"/>
    </source>
</evidence>
<proteinExistence type="predicted"/>
<reference evidence="2 3" key="1">
    <citation type="journal article" date="2018" name="Sci. Rep.">
        <title>Comparative genomics provides insights into the lifestyle and reveals functional heterogeneity of dark septate endophytic fungi.</title>
        <authorList>
            <person name="Knapp D.G."/>
            <person name="Nemeth J.B."/>
            <person name="Barry K."/>
            <person name="Hainaut M."/>
            <person name="Henrissat B."/>
            <person name="Johnson J."/>
            <person name="Kuo A."/>
            <person name="Lim J.H.P."/>
            <person name="Lipzen A."/>
            <person name="Nolan M."/>
            <person name="Ohm R.A."/>
            <person name="Tamas L."/>
            <person name="Grigoriev I.V."/>
            <person name="Spatafora J.W."/>
            <person name="Nagy L.G."/>
            <person name="Kovacs G.M."/>
        </authorList>
    </citation>
    <scope>NUCLEOTIDE SEQUENCE [LARGE SCALE GENOMIC DNA]</scope>
    <source>
        <strain evidence="2 3">DSE2036</strain>
    </source>
</reference>
<sequence length="233" mass="25766">MCPNLTFAPSRTAIRAHVQPRTMETGLHRNPAHMNQHSYQRLPEPPQTPNRLRRRRHTVLHVTDSGSPILTPVELTPVPTPSSIRESRNKNKQQNFSFSSPSTNNLRNSPGSGSPSSYSTPPPHHPPRSNTAPPDAPPRSASKQVGLALTSDERVEIPEAGYRLRHLSRYSLIPGVGAQLKVADDADGYIYGESRGGDIDRGASWRSNRRIEDVREVSRLKINDGAKSVDIII</sequence>
<feature type="region of interest" description="Disordered" evidence="1">
    <location>
        <begin position="35"/>
        <end position="54"/>
    </location>
</feature>
<dbReference type="EMBL" id="KZ805435">
    <property type="protein sequence ID" value="PVH97488.1"/>
    <property type="molecule type" value="Genomic_DNA"/>
</dbReference>
<evidence type="ECO:0000313" key="3">
    <source>
        <dbReference type="Proteomes" id="UP000244855"/>
    </source>
</evidence>
<feature type="compositionally biased region" description="Polar residues" evidence="1">
    <location>
        <begin position="92"/>
        <end position="106"/>
    </location>
</feature>
<evidence type="ECO:0000313" key="2">
    <source>
        <dbReference type="EMBL" id="PVH97488.1"/>
    </source>
</evidence>
<feature type="region of interest" description="Disordered" evidence="1">
    <location>
        <begin position="61"/>
        <end position="152"/>
    </location>
</feature>
<name>A0A2V1DHG7_9PLEO</name>
<dbReference type="Proteomes" id="UP000244855">
    <property type="component" value="Unassembled WGS sequence"/>
</dbReference>
<feature type="compositionally biased region" description="Low complexity" evidence="1">
    <location>
        <begin position="61"/>
        <end position="77"/>
    </location>
</feature>
<keyword evidence="3" id="KW-1185">Reference proteome</keyword>
<feature type="compositionally biased region" description="Low complexity" evidence="1">
    <location>
        <begin position="107"/>
        <end position="119"/>
    </location>
</feature>
<gene>
    <name evidence="2" type="ORF">DM02DRAFT_81434</name>
</gene>
<protein>
    <submittedName>
        <fullName evidence="2">Uncharacterized protein</fullName>
    </submittedName>
</protein>
<organism evidence="2 3">
    <name type="scientific">Periconia macrospinosa</name>
    <dbReference type="NCBI Taxonomy" id="97972"/>
    <lineage>
        <taxon>Eukaryota</taxon>
        <taxon>Fungi</taxon>
        <taxon>Dikarya</taxon>
        <taxon>Ascomycota</taxon>
        <taxon>Pezizomycotina</taxon>
        <taxon>Dothideomycetes</taxon>
        <taxon>Pleosporomycetidae</taxon>
        <taxon>Pleosporales</taxon>
        <taxon>Massarineae</taxon>
        <taxon>Periconiaceae</taxon>
        <taxon>Periconia</taxon>
    </lineage>
</organism>